<dbReference type="InterPro" id="IPR002022">
    <property type="entry name" value="Pec_lyase"/>
</dbReference>
<dbReference type="SUPFAM" id="SSF51126">
    <property type="entry name" value="Pectin lyase-like"/>
    <property type="match status" value="1"/>
</dbReference>
<evidence type="ECO:0000256" key="1">
    <source>
        <dbReference type="ARBA" id="ARBA00023239"/>
    </source>
</evidence>
<dbReference type="AlphaFoldDB" id="A0A919MU07"/>
<evidence type="ECO:0000256" key="3">
    <source>
        <dbReference type="SAM" id="SignalP"/>
    </source>
</evidence>
<dbReference type="GO" id="GO:0030570">
    <property type="term" value="F:pectate lyase activity"/>
    <property type="evidence" value="ECO:0007669"/>
    <property type="project" value="InterPro"/>
</dbReference>
<dbReference type="InterPro" id="IPR012334">
    <property type="entry name" value="Pectin_lyas_fold"/>
</dbReference>
<dbReference type="InterPro" id="IPR011050">
    <property type="entry name" value="Pectin_lyase_fold/virulence"/>
</dbReference>
<dbReference type="PANTHER" id="PTHR31683:SF18">
    <property type="entry name" value="PECTATE LYASE 21-RELATED"/>
    <property type="match status" value="1"/>
</dbReference>
<feature type="chain" id="PRO_5038788589" evidence="3">
    <location>
        <begin position="20"/>
        <end position="431"/>
    </location>
</feature>
<dbReference type="Proteomes" id="UP000636960">
    <property type="component" value="Unassembled WGS sequence"/>
</dbReference>
<keyword evidence="1 2" id="KW-0456">Lyase</keyword>
<sequence>MGLLLAVVVVLAGPAPAQAGARDRQVGGWASLNGGVTGGLGAPPESVTVVRDRAGLIAALKNNGNPTGPKIVQVAGTIEGNQAADGRLLGEQDYAPGYDLQQYMSCWVDGKVWSDSAYPYCKTMRQLRQSGSNAQKAQIQIEVPGNTTLVGLGRHARLNGVYLSIRASSNIIVRNLTLEAPVDHFTSWDGESAWNARFDALSVVTGFNLWIDRCTFTDGRYPDSSAPIGLGGKHVQHHDGLLDIEDGSDFVTVSRSVFENHDKSLLIGSGDSRAERDRGHLRITFHHNLFRNSLQRSPRVRFGQVHVYNNVYEGTPQYFLGLGIESKIYSEYNVFRYRGSPDLIVENYKGNTFRDHGSWHNGRRVDLNVIAEREYLAASAAAIAAGDTGEWTTAGFRTEVGWAPSSVYAYRPLRSAAAVTALVRREAGAGR</sequence>
<evidence type="ECO:0000259" key="4">
    <source>
        <dbReference type="SMART" id="SM00656"/>
    </source>
</evidence>
<keyword evidence="2" id="KW-0119">Carbohydrate metabolism</keyword>
<evidence type="ECO:0000313" key="6">
    <source>
        <dbReference type="Proteomes" id="UP000636960"/>
    </source>
</evidence>
<evidence type="ECO:0000313" key="5">
    <source>
        <dbReference type="EMBL" id="GIE95303.1"/>
    </source>
</evidence>
<proteinExistence type="inferred from homology"/>
<accession>A0A919MU07</accession>
<gene>
    <name evidence="5" type="ORF">Ari01nite_27680</name>
</gene>
<dbReference type="InterPro" id="IPR045032">
    <property type="entry name" value="PEL"/>
</dbReference>
<feature type="signal peptide" evidence="3">
    <location>
        <begin position="1"/>
        <end position="19"/>
    </location>
</feature>
<organism evidence="5 6">
    <name type="scientific">Paractinoplanes rishiriensis</name>
    <dbReference type="NCBI Taxonomy" id="1050105"/>
    <lineage>
        <taxon>Bacteria</taxon>
        <taxon>Bacillati</taxon>
        <taxon>Actinomycetota</taxon>
        <taxon>Actinomycetes</taxon>
        <taxon>Micromonosporales</taxon>
        <taxon>Micromonosporaceae</taxon>
        <taxon>Paractinoplanes</taxon>
    </lineage>
</organism>
<name>A0A919MU07_9ACTN</name>
<keyword evidence="2" id="KW-0964">Secreted</keyword>
<protein>
    <submittedName>
        <fullName evidence="5">Pectate lyase</fullName>
    </submittedName>
</protein>
<dbReference type="GO" id="GO:0000272">
    <property type="term" value="P:polysaccharide catabolic process"/>
    <property type="evidence" value="ECO:0007669"/>
    <property type="project" value="UniProtKB-KW"/>
</dbReference>
<dbReference type="Gene3D" id="2.160.20.10">
    <property type="entry name" value="Single-stranded right-handed beta-helix, Pectin lyase-like"/>
    <property type="match status" value="1"/>
</dbReference>
<keyword evidence="6" id="KW-1185">Reference proteome</keyword>
<reference evidence="5" key="1">
    <citation type="submission" date="2021-01" db="EMBL/GenBank/DDBJ databases">
        <title>Whole genome shotgun sequence of Actinoplanes rishiriensis NBRC 108556.</title>
        <authorList>
            <person name="Komaki H."/>
            <person name="Tamura T."/>
        </authorList>
    </citation>
    <scope>NUCLEOTIDE SEQUENCE</scope>
    <source>
        <strain evidence="5">NBRC 108556</strain>
    </source>
</reference>
<comment type="similarity">
    <text evidence="2">Belongs to the polysaccharide lyase 1 family.</text>
</comment>
<dbReference type="SMART" id="SM00656">
    <property type="entry name" value="Amb_all"/>
    <property type="match status" value="1"/>
</dbReference>
<keyword evidence="2" id="KW-0624">Polysaccharide degradation</keyword>
<keyword evidence="3" id="KW-0732">Signal</keyword>
<dbReference type="Pfam" id="PF00544">
    <property type="entry name" value="Pectate_lyase_4"/>
    <property type="match status" value="1"/>
</dbReference>
<dbReference type="PANTHER" id="PTHR31683">
    <property type="entry name" value="PECTATE LYASE 18-RELATED"/>
    <property type="match status" value="1"/>
</dbReference>
<comment type="subcellular location">
    <subcellularLocation>
        <location evidence="2">Secreted</location>
    </subcellularLocation>
</comment>
<feature type="domain" description="Pectate lyase" evidence="4">
    <location>
        <begin position="107"/>
        <end position="341"/>
    </location>
</feature>
<comment type="caution">
    <text evidence="5">The sequence shown here is derived from an EMBL/GenBank/DDBJ whole genome shotgun (WGS) entry which is preliminary data.</text>
</comment>
<evidence type="ECO:0000256" key="2">
    <source>
        <dbReference type="RuleBase" id="RU361173"/>
    </source>
</evidence>
<dbReference type="EMBL" id="BOMV01000026">
    <property type="protein sequence ID" value="GIE95303.1"/>
    <property type="molecule type" value="Genomic_DNA"/>
</dbReference>
<dbReference type="GO" id="GO:0005576">
    <property type="term" value="C:extracellular region"/>
    <property type="evidence" value="ECO:0007669"/>
    <property type="project" value="UniProtKB-SubCell"/>
</dbReference>